<dbReference type="EMBL" id="JBAHYK010000403">
    <property type="protein sequence ID" value="KAL0574376.1"/>
    <property type="molecule type" value="Genomic_DNA"/>
</dbReference>
<evidence type="ECO:0000313" key="3">
    <source>
        <dbReference type="Proteomes" id="UP001465976"/>
    </source>
</evidence>
<feature type="signal peptide" evidence="1">
    <location>
        <begin position="1"/>
        <end position="19"/>
    </location>
</feature>
<reference evidence="2 3" key="1">
    <citation type="submission" date="2024-02" db="EMBL/GenBank/DDBJ databases">
        <title>A draft genome for the cacao thread blight pathogen Marasmius crinis-equi.</title>
        <authorList>
            <person name="Cohen S.P."/>
            <person name="Baruah I.K."/>
            <person name="Amoako-Attah I."/>
            <person name="Bukari Y."/>
            <person name="Meinhardt L.W."/>
            <person name="Bailey B.A."/>
        </authorList>
    </citation>
    <scope>NUCLEOTIDE SEQUENCE [LARGE SCALE GENOMIC DNA]</scope>
    <source>
        <strain evidence="2 3">GH-76</strain>
    </source>
</reference>
<keyword evidence="1" id="KW-0732">Signal</keyword>
<keyword evidence="3" id="KW-1185">Reference proteome</keyword>
<comment type="caution">
    <text evidence="2">The sequence shown here is derived from an EMBL/GenBank/DDBJ whole genome shotgun (WGS) entry which is preliminary data.</text>
</comment>
<evidence type="ECO:0000256" key="1">
    <source>
        <dbReference type="SAM" id="SignalP"/>
    </source>
</evidence>
<gene>
    <name evidence="2" type="ORF">V5O48_007577</name>
</gene>
<accession>A0ABR3FGD8</accession>
<organism evidence="2 3">
    <name type="scientific">Marasmius crinis-equi</name>
    <dbReference type="NCBI Taxonomy" id="585013"/>
    <lineage>
        <taxon>Eukaryota</taxon>
        <taxon>Fungi</taxon>
        <taxon>Dikarya</taxon>
        <taxon>Basidiomycota</taxon>
        <taxon>Agaricomycotina</taxon>
        <taxon>Agaricomycetes</taxon>
        <taxon>Agaricomycetidae</taxon>
        <taxon>Agaricales</taxon>
        <taxon>Marasmiineae</taxon>
        <taxon>Marasmiaceae</taxon>
        <taxon>Marasmius</taxon>
    </lineage>
</organism>
<proteinExistence type="predicted"/>
<feature type="chain" id="PRO_5045123170" evidence="1">
    <location>
        <begin position="20"/>
        <end position="133"/>
    </location>
</feature>
<name>A0ABR3FGD8_9AGAR</name>
<evidence type="ECO:0000313" key="2">
    <source>
        <dbReference type="EMBL" id="KAL0574376.1"/>
    </source>
</evidence>
<protein>
    <submittedName>
        <fullName evidence="2">Uncharacterized protein</fullName>
    </submittedName>
</protein>
<sequence length="133" mass="14293">MQLKLSLLSLLVTAASVSAAPSQSPSVTKRDVWSPPIISPDASTVWVTGGTFNVTWDNSNPPQRITPGNAIVLMNFNEAVFGSDGYTETIRALDSFSLLDGFAEVTVPAGIPADDQYFITRECCSFLRDGDSF</sequence>
<dbReference type="Proteomes" id="UP001465976">
    <property type="component" value="Unassembled WGS sequence"/>
</dbReference>